<evidence type="ECO:0000256" key="6">
    <source>
        <dbReference type="ARBA" id="ARBA00023136"/>
    </source>
</evidence>
<evidence type="ECO:0000256" key="3">
    <source>
        <dbReference type="ARBA" id="ARBA00022475"/>
    </source>
</evidence>
<dbReference type="EMBL" id="SLWV01000032">
    <property type="protein sequence ID" value="TCO69337.1"/>
    <property type="molecule type" value="Genomic_DNA"/>
</dbReference>
<evidence type="ECO:0000313" key="9">
    <source>
        <dbReference type="Proteomes" id="UP000294919"/>
    </source>
</evidence>
<dbReference type="GO" id="GO:0005886">
    <property type="term" value="C:plasma membrane"/>
    <property type="evidence" value="ECO:0007669"/>
    <property type="project" value="UniProtKB-SubCell"/>
</dbReference>
<keyword evidence="6 7" id="KW-0472">Membrane</keyword>
<sequence>MNQMVKMFLIFIKIGTFTLGGGYAMIPLIQEEIVEKNKWIEEEEFIDSIALAQSIPGALAINSSTYIGYRLFGLKGALLGCLGAMMPSVIIILIVATFFTKFQNMTWIESMFKGIRPAVVALIVASVMKLGKSLPKSFLNIAWVIGTVLGIVLFHIHPILIIIFSGLLGYKLFKGEKFDENNS</sequence>
<evidence type="ECO:0000256" key="2">
    <source>
        <dbReference type="ARBA" id="ARBA00005262"/>
    </source>
</evidence>
<feature type="transmembrane region" description="Helical" evidence="7">
    <location>
        <begin position="111"/>
        <end position="129"/>
    </location>
</feature>
<comment type="caution">
    <text evidence="8">The sequence shown here is derived from an EMBL/GenBank/DDBJ whole genome shotgun (WGS) entry which is preliminary data.</text>
</comment>
<dbReference type="AlphaFoldDB" id="A0A4R2KBB3"/>
<accession>A0A4R2KBB3</accession>
<dbReference type="PANTHER" id="PTHR43663">
    <property type="entry name" value="CHROMATE TRANSPORT PROTEIN-RELATED"/>
    <property type="match status" value="1"/>
</dbReference>
<evidence type="ECO:0000256" key="4">
    <source>
        <dbReference type="ARBA" id="ARBA00022692"/>
    </source>
</evidence>
<dbReference type="Proteomes" id="UP000294919">
    <property type="component" value="Unassembled WGS sequence"/>
</dbReference>
<proteinExistence type="inferred from homology"/>
<protein>
    <submittedName>
        <fullName evidence="8">Chromate transporter</fullName>
    </submittedName>
</protein>
<dbReference type="GO" id="GO:0015109">
    <property type="term" value="F:chromate transmembrane transporter activity"/>
    <property type="evidence" value="ECO:0007669"/>
    <property type="project" value="InterPro"/>
</dbReference>
<keyword evidence="9" id="KW-1185">Reference proteome</keyword>
<dbReference type="PANTHER" id="PTHR43663:SF2">
    <property type="entry name" value="CHROMATE TRANSPORT PROTEIN-RELATED"/>
    <property type="match status" value="1"/>
</dbReference>
<comment type="similarity">
    <text evidence="2">Belongs to the chromate ion transporter (CHR) (TC 2.A.51) family.</text>
</comment>
<evidence type="ECO:0000256" key="1">
    <source>
        <dbReference type="ARBA" id="ARBA00004651"/>
    </source>
</evidence>
<name>A0A4R2KBB3_9FIRM</name>
<feature type="transmembrane region" description="Helical" evidence="7">
    <location>
        <begin position="141"/>
        <end position="168"/>
    </location>
</feature>
<evidence type="ECO:0000256" key="7">
    <source>
        <dbReference type="SAM" id="Phobius"/>
    </source>
</evidence>
<keyword evidence="4 7" id="KW-0812">Transmembrane</keyword>
<dbReference type="OrthoDB" id="9788907at2"/>
<comment type="subcellular location">
    <subcellularLocation>
        <location evidence="1">Cell membrane</location>
        <topology evidence="1">Multi-pass membrane protein</topology>
    </subcellularLocation>
</comment>
<reference evidence="8 9" key="1">
    <citation type="submission" date="2019-03" db="EMBL/GenBank/DDBJ databases">
        <title>Genomic Encyclopedia of Type Strains, Phase IV (KMG-IV): sequencing the most valuable type-strain genomes for metagenomic binning, comparative biology and taxonomic classification.</title>
        <authorList>
            <person name="Goeker M."/>
        </authorList>
    </citation>
    <scope>NUCLEOTIDE SEQUENCE [LARGE SCALE GENOMIC DNA]</scope>
    <source>
        <strain evidence="8 9">DSM 102940</strain>
    </source>
</reference>
<organism evidence="8 9">
    <name type="scientific">Marinisporobacter balticus</name>
    <dbReference type="NCBI Taxonomy" id="2018667"/>
    <lineage>
        <taxon>Bacteria</taxon>
        <taxon>Bacillati</taxon>
        <taxon>Bacillota</taxon>
        <taxon>Clostridia</taxon>
        <taxon>Peptostreptococcales</taxon>
        <taxon>Thermotaleaceae</taxon>
        <taxon>Marinisporobacter</taxon>
    </lineage>
</organism>
<dbReference type="InterPro" id="IPR003370">
    <property type="entry name" value="Chromate_transpt"/>
</dbReference>
<dbReference type="InterPro" id="IPR052518">
    <property type="entry name" value="CHR_Transporter"/>
</dbReference>
<feature type="transmembrane region" description="Helical" evidence="7">
    <location>
        <begin position="7"/>
        <end position="29"/>
    </location>
</feature>
<dbReference type="RefSeq" id="WP_132247579.1">
    <property type="nucleotide sequence ID" value="NZ_SLWV01000032.1"/>
</dbReference>
<keyword evidence="5 7" id="KW-1133">Transmembrane helix</keyword>
<dbReference type="Pfam" id="PF02417">
    <property type="entry name" value="Chromate_transp"/>
    <property type="match status" value="1"/>
</dbReference>
<gene>
    <name evidence="8" type="ORF">EV214_1322</name>
</gene>
<evidence type="ECO:0000313" key="8">
    <source>
        <dbReference type="EMBL" id="TCO69337.1"/>
    </source>
</evidence>
<evidence type="ECO:0000256" key="5">
    <source>
        <dbReference type="ARBA" id="ARBA00022989"/>
    </source>
</evidence>
<keyword evidence="3" id="KW-1003">Cell membrane</keyword>
<feature type="transmembrane region" description="Helical" evidence="7">
    <location>
        <begin position="77"/>
        <end position="99"/>
    </location>
</feature>